<reference evidence="2 3" key="1">
    <citation type="journal article" date="2015" name="Genome Biol.">
        <title>Comparative genomics of Steinernema reveals deeply conserved gene regulatory networks.</title>
        <authorList>
            <person name="Dillman A.R."/>
            <person name="Macchietto M."/>
            <person name="Porter C.F."/>
            <person name="Rogers A."/>
            <person name="Williams B."/>
            <person name="Antoshechkin I."/>
            <person name="Lee M.M."/>
            <person name="Goodwin Z."/>
            <person name="Lu X."/>
            <person name="Lewis E.E."/>
            <person name="Goodrich-Blair H."/>
            <person name="Stock S.P."/>
            <person name="Adams B.J."/>
            <person name="Sternberg P.W."/>
            <person name="Mortazavi A."/>
        </authorList>
    </citation>
    <scope>NUCLEOTIDE SEQUENCE [LARGE SCALE GENOMIC DNA]</scope>
    <source>
        <strain evidence="2 3">ALL</strain>
    </source>
</reference>
<organism evidence="2 3">
    <name type="scientific">Steinernema carpocapsae</name>
    <name type="common">Entomopathogenic nematode</name>
    <dbReference type="NCBI Taxonomy" id="34508"/>
    <lineage>
        <taxon>Eukaryota</taxon>
        <taxon>Metazoa</taxon>
        <taxon>Ecdysozoa</taxon>
        <taxon>Nematoda</taxon>
        <taxon>Chromadorea</taxon>
        <taxon>Rhabditida</taxon>
        <taxon>Tylenchina</taxon>
        <taxon>Panagrolaimomorpha</taxon>
        <taxon>Strongyloidoidea</taxon>
        <taxon>Steinernematidae</taxon>
        <taxon>Steinernema</taxon>
    </lineage>
</organism>
<reference evidence="2 3" key="2">
    <citation type="journal article" date="2019" name="G3 (Bethesda)">
        <title>Hybrid Assembly of the Genome of the Entomopathogenic Nematode Steinernema carpocapsae Identifies the X-Chromosome.</title>
        <authorList>
            <person name="Serra L."/>
            <person name="Macchietto M."/>
            <person name="Macias-Munoz A."/>
            <person name="McGill C.J."/>
            <person name="Rodriguez I.M."/>
            <person name="Rodriguez B."/>
            <person name="Murad R."/>
            <person name="Mortazavi A."/>
        </authorList>
    </citation>
    <scope>NUCLEOTIDE SEQUENCE [LARGE SCALE GENOMIC DNA]</scope>
    <source>
        <strain evidence="2 3">ALL</strain>
    </source>
</reference>
<evidence type="ECO:0000313" key="2">
    <source>
        <dbReference type="EMBL" id="TKR94475.1"/>
    </source>
</evidence>
<evidence type="ECO:0000256" key="1">
    <source>
        <dbReference type="SAM" id="MobiDB-lite"/>
    </source>
</evidence>
<protein>
    <submittedName>
        <fullName evidence="2">Uncharacterized protein</fullName>
    </submittedName>
</protein>
<accession>A0A4V6A6I1</accession>
<dbReference type="Proteomes" id="UP000298663">
    <property type="component" value="Unassembled WGS sequence"/>
</dbReference>
<keyword evidence="3" id="KW-1185">Reference proteome</keyword>
<dbReference type="EMBL" id="AZBU02000002">
    <property type="protein sequence ID" value="TKR94475.1"/>
    <property type="molecule type" value="Genomic_DNA"/>
</dbReference>
<feature type="region of interest" description="Disordered" evidence="1">
    <location>
        <begin position="87"/>
        <end position="127"/>
    </location>
</feature>
<sequence length="127" mass="14007">MAPHKALLVPKNVTPKLFSHPGCQYVVYSWWHLEVKAGADCAIVRSPGRHPSHPKAKAPHKHPPALHTNARKHAPALHVSSQWAPPVEERIGGPTAHHCRRSQSDLGERESTSPSCRRLQPFASGHI</sequence>
<feature type="compositionally biased region" description="Basic residues" evidence="1">
    <location>
        <begin position="47"/>
        <end position="67"/>
    </location>
</feature>
<dbReference type="AlphaFoldDB" id="A0A4V6A6I1"/>
<feature type="compositionally biased region" description="Basic and acidic residues" evidence="1">
    <location>
        <begin position="102"/>
        <end position="111"/>
    </location>
</feature>
<feature type="region of interest" description="Disordered" evidence="1">
    <location>
        <begin position="46"/>
        <end position="67"/>
    </location>
</feature>
<proteinExistence type="predicted"/>
<name>A0A4V6A6I1_STECR</name>
<gene>
    <name evidence="2" type="ORF">L596_008751</name>
</gene>
<comment type="caution">
    <text evidence="2">The sequence shown here is derived from an EMBL/GenBank/DDBJ whole genome shotgun (WGS) entry which is preliminary data.</text>
</comment>
<evidence type="ECO:0000313" key="3">
    <source>
        <dbReference type="Proteomes" id="UP000298663"/>
    </source>
</evidence>